<proteinExistence type="predicted"/>
<reference evidence="2" key="1">
    <citation type="journal article" date="2019" name="Int. J. Syst. Evol. Microbiol.">
        <title>The Global Catalogue of Microorganisms (GCM) 10K type strain sequencing project: providing services to taxonomists for standard genome sequencing and annotation.</title>
        <authorList>
            <consortium name="The Broad Institute Genomics Platform"/>
            <consortium name="The Broad Institute Genome Sequencing Center for Infectious Disease"/>
            <person name="Wu L."/>
            <person name="Ma J."/>
        </authorList>
    </citation>
    <scope>NUCLEOTIDE SEQUENCE [LARGE SCALE GENOMIC DNA]</scope>
    <source>
        <strain evidence="2">JCM 13316</strain>
    </source>
</reference>
<dbReference type="EMBL" id="BAAALV010000001">
    <property type="protein sequence ID" value="GAA1904342.1"/>
    <property type="molecule type" value="Genomic_DNA"/>
</dbReference>
<protein>
    <recommendedName>
        <fullName evidence="3">2'-5' RNA ligase</fullName>
    </recommendedName>
</protein>
<dbReference type="Gene3D" id="3.90.1140.10">
    <property type="entry name" value="Cyclic phosphodiesterase"/>
    <property type="match status" value="1"/>
</dbReference>
<dbReference type="Proteomes" id="UP001500784">
    <property type="component" value="Unassembled WGS sequence"/>
</dbReference>
<evidence type="ECO:0000313" key="2">
    <source>
        <dbReference type="Proteomes" id="UP001500784"/>
    </source>
</evidence>
<dbReference type="SUPFAM" id="SSF55144">
    <property type="entry name" value="LigT-like"/>
    <property type="match status" value="1"/>
</dbReference>
<evidence type="ECO:0008006" key="3">
    <source>
        <dbReference type="Google" id="ProtNLM"/>
    </source>
</evidence>
<keyword evidence="2" id="KW-1185">Reference proteome</keyword>
<comment type="caution">
    <text evidence="1">The sequence shown here is derived from an EMBL/GenBank/DDBJ whole genome shotgun (WGS) entry which is preliminary data.</text>
</comment>
<sequence>MAAVPPDPSFGEVPGFLATLEGVRIYAQLKPDADGLGELVRLQAAARALAPRARPVSPGRLHLTLIHFGKAGEAYTRLADATGVSRAEFGRALRVYLAATEAALPDHDFLLPAVGLAGFGVNGTTLAVECRSTPELDEVHAALYGLLLEFLAACGVPDPAGYAAQDPALAFSAMLRPHISILHGFRLPVGAALPPVTGAPMRLTPLPVLYRT</sequence>
<dbReference type="RefSeq" id="WP_152227451.1">
    <property type="nucleotide sequence ID" value="NZ_BAAALV010000001.1"/>
</dbReference>
<name>A0ABP5A800_9MICC</name>
<organism evidence="1 2">
    <name type="scientific">Arthrobacter gandavensis</name>
    <dbReference type="NCBI Taxonomy" id="169960"/>
    <lineage>
        <taxon>Bacteria</taxon>
        <taxon>Bacillati</taxon>
        <taxon>Actinomycetota</taxon>
        <taxon>Actinomycetes</taxon>
        <taxon>Micrococcales</taxon>
        <taxon>Micrococcaceae</taxon>
        <taxon>Arthrobacter</taxon>
    </lineage>
</organism>
<gene>
    <name evidence="1" type="ORF">GCM10009688_05570</name>
</gene>
<accession>A0ABP5A800</accession>
<dbReference type="InterPro" id="IPR009097">
    <property type="entry name" value="Cyclic_Pdiesterase"/>
</dbReference>
<evidence type="ECO:0000313" key="1">
    <source>
        <dbReference type="EMBL" id="GAA1904342.1"/>
    </source>
</evidence>